<sequence>MSRHSPPGAPTTRRRWERRTWALLTVAALLLGGGIVAGTALARPAPADTAGPDLLRAPAVDAPQLQNTGIWKADPIGVCMASAYRDGEYVHQGCPYDDEGGGNQYRWPNDTVLRNYTYPDDPAYRRNAADIVEVRMKPEGDETAFRVTMNTMTDPDLLGLTLALGDSATPRPAPHGANTVMPAQRFVTVHGIHGDVTDAATGAALPDKPRVKVDLERRQVEIRVPNSAWAPGGKQRVALAAGLWDQAHDDYLVPRATADRTHPGGAIAGDPHPSAFFDSAFRFHEPFEAPYRDNDQRAAIAKGDLSPFSATVDFDELAAGTDDDSAIPTTGYITRVYASKFEKAQGRRLPTDPGGPPGASGTQQEGIVTGSGKGSGNQRPSLAFGWPCRDDCVPDLPGRLQRYQVYVPEAPEPSAGYSSMVWTNGYALRPGDDVAGDKDLYRQFANRPGNPTMVVDVDARGTDEWGYGESGASVFEALADARRNYHLNDEKTTMGGFSSGAYMANKLSLQFPDVFNKAFICDGLNVAPSFPGLNAAGDLLPVDTLTHHEAGSKISDMLPSRRNQPVMEWSGINDDFIPYPITRERGNDYAKGDYDYEFVSWAGVGSEHLAMCKNGMWQVATKWLGDQARVNDPAHVTYVRNPLMDDPRSGLVGDKAYWLSDIQSRSRQELGAVDVISQGLGEADAPVPDVKRQVGLTSGTFSPVNPYTREYRHLDPPVPAPKADALSVRSAGVGEVTVDPKRAGVDCDAQLKVATDGPLKVTLAGCDRAETFTGTDSGGLAKPGTYAPADPLKPLGNPLSGTPVPPEVGNAPQPPLQGVPPLRFPPNQVGQNPRPGDGAQEDPAPAVGEKPIND</sequence>
<evidence type="ECO:0000313" key="2">
    <source>
        <dbReference type="EMBL" id="MCD2192395.1"/>
    </source>
</evidence>
<dbReference type="RefSeq" id="WP_230730072.1">
    <property type="nucleotide sequence ID" value="NZ_JAJNDB010000001.1"/>
</dbReference>
<name>A0ABS8P4C4_9PSEU</name>
<organism evidence="2 3">
    <name type="scientific">Actinomycetospora endophytica</name>
    <dbReference type="NCBI Taxonomy" id="2291215"/>
    <lineage>
        <taxon>Bacteria</taxon>
        <taxon>Bacillati</taxon>
        <taxon>Actinomycetota</taxon>
        <taxon>Actinomycetes</taxon>
        <taxon>Pseudonocardiales</taxon>
        <taxon>Pseudonocardiaceae</taxon>
        <taxon>Actinomycetospora</taxon>
    </lineage>
</organism>
<dbReference type="Gene3D" id="2.60.40.1190">
    <property type="match status" value="1"/>
</dbReference>
<protein>
    <submittedName>
        <fullName evidence="2">Uncharacterized protein</fullName>
    </submittedName>
</protein>
<dbReference type="InterPro" id="IPR029058">
    <property type="entry name" value="AB_hydrolase_fold"/>
</dbReference>
<evidence type="ECO:0000256" key="1">
    <source>
        <dbReference type="SAM" id="MobiDB-lite"/>
    </source>
</evidence>
<dbReference type="Gene3D" id="3.40.50.1820">
    <property type="entry name" value="alpha/beta hydrolase"/>
    <property type="match status" value="1"/>
</dbReference>
<comment type="caution">
    <text evidence="2">The sequence shown here is derived from an EMBL/GenBank/DDBJ whole genome shotgun (WGS) entry which is preliminary data.</text>
</comment>
<feature type="region of interest" description="Disordered" evidence="1">
    <location>
        <begin position="343"/>
        <end position="380"/>
    </location>
</feature>
<feature type="compositionally biased region" description="Pro residues" evidence="1">
    <location>
        <begin position="812"/>
        <end position="824"/>
    </location>
</feature>
<reference evidence="2 3" key="1">
    <citation type="submission" date="2021-11" db="EMBL/GenBank/DDBJ databases">
        <title>Draft genome sequence of Actinomycetospora sp. SF1 isolated from the rhizosphere soil.</title>
        <authorList>
            <person name="Duangmal K."/>
            <person name="Chantavorakit T."/>
        </authorList>
    </citation>
    <scope>NUCLEOTIDE SEQUENCE [LARGE SCALE GENOMIC DNA]</scope>
    <source>
        <strain evidence="2 3">TBRC 5722</strain>
    </source>
</reference>
<feature type="region of interest" description="Disordered" evidence="1">
    <location>
        <begin position="771"/>
        <end position="854"/>
    </location>
</feature>
<dbReference type="Proteomes" id="UP001199469">
    <property type="component" value="Unassembled WGS sequence"/>
</dbReference>
<dbReference type="EMBL" id="JAJNDB010000001">
    <property type="protein sequence ID" value="MCD2192395.1"/>
    <property type="molecule type" value="Genomic_DNA"/>
</dbReference>
<proteinExistence type="predicted"/>
<dbReference type="SUPFAM" id="SSF53474">
    <property type="entry name" value="alpha/beta-Hydrolases"/>
    <property type="match status" value="1"/>
</dbReference>
<keyword evidence="3" id="KW-1185">Reference proteome</keyword>
<gene>
    <name evidence="2" type="ORF">LQ327_03155</name>
</gene>
<accession>A0ABS8P4C4</accession>
<dbReference type="SUPFAM" id="SSF49344">
    <property type="entry name" value="CBD9-like"/>
    <property type="match status" value="1"/>
</dbReference>
<evidence type="ECO:0000313" key="3">
    <source>
        <dbReference type="Proteomes" id="UP001199469"/>
    </source>
</evidence>